<dbReference type="EMBL" id="CAKOGP040000446">
    <property type="protein sequence ID" value="CAJ1935260.1"/>
    <property type="molecule type" value="Genomic_DNA"/>
</dbReference>
<feature type="compositionally biased region" description="Polar residues" evidence="1">
    <location>
        <begin position="1"/>
        <end position="24"/>
    </location>
</feature>
<reference evidence="2" key="1">
    <citation type="submission" date="2023-08" db="EMBL/GenBank/DDBJ databases">
        <authorList>
            <person name="Audoor S."/>
            <person name="Bilcke G."/>
        </authorList>
    </citation>
    <scope>NUCLEOTIDE SEQUENCE</scope>
</reference>
<keyword evidence="3" id="KW-1185">Reference proteome</keyword>
<sequence>MTAANNGPATKSRMYSQPQKQSSVLHHEEEQESFNIMSGANAKATATATATVTQPQSLYSTPSKEPSLLNDDNFYSRFLNMDDVSKYASDLANSLAYHNHHHQPQQKTKSGEENEEMDEITVATQYLTLKRLCMLPQMTTDDIAGWTYIVNAFQAMRTREEEGRDAPAADSSNTSRVESSEREGAATKKATVVNDELIPHLYNSDDDSCDDGASVVLDIDAPVEEVEALEYIAAMEAAALEMKHPECYIPVVAQKDRQDCHIGILFARQTPRSPLIIHRVGSKGIFSSSDLLPGMVVREINRRPMSFGVAPEDAFLELKGALAGEVSILAEGIVCTVQRLQRKQKIGLKLKETPFGTVIIAKIANKSIFKDTVLQEGMTIQGINGQLCPLTAKAAKFIMKETIGDIQIVAVDGIKLEMERISMVQSGKINQLFHKQNKISVLTQEVSVAGQSSSSSSLTTKRTAPASERVSVGGDADTVVTTMMAPIQSETSILLNGDGLSASRFEVTVTKNGTNNDQEPGISFSRMNASAPLTIDTIEKDGLFGESTLVEGMVVVSINGENMTWKAPNVAADAVTTSNHVTVVAEAFVTTVIKANACERVGMTLKKTTDHKIYIDQIPMGSKFSFTALKPGMVLLTINGKPCPKTIKETRALFSNMGEGELTIMAVNVDRHSWRTTSGGGSTTRSASTSRSTTHHKKQQQQHQKHQKQQQQSDQVMETLNALAVSSSNSTSGMIFGNDSSTEDEDGGAAAQVDF</sequence>
<feature type="region of interest" description="Disordered" evidence="1">
    <location>
        <begin position="1"/>
        <end position="66"/>
    </location>
</feature>
<organism evidence="2 3">
    <name type="scientific">Cylindrotheca closterium</name>
    <dbReference type="NCBI Taxonomy" id="2856"/>
    <lineage>
        <taxon>Eukaryota</taxon>
        <taxon>Sar</taxon>
        <taxon>Stramenopiles</taxon>
        <taxon>Ochrophyta</taxon>
        <taxon>Bacillariophyta</taxon>
        <taxon>Bacillariophyceae</taxon>
        <taxon>Bacillariophycidae</taxon>
        <taxon>Bacillariales</taxon>
        <taxon>Bacillariaceae</taxon>
        <taxon>Cylindrotheca</taxon>
    </lineage>
</organism>
<comment type="caution">
    <text evidence="2">The sequence shown here is derived from an EMBL/GenBank/DDBJ whole genome shotgun (WGS) entry which is preliminary data.</text>
</comment>
<evidence type="ECO:0000256" key="1">
    <source>
        <dbReference type="SAM" id="MobiDB-lite"/>
    </source>
</evidence>
<dbReference type="AlphaFoldDB" id="A0AAD2CIH0"/>
<gene>
    <name evidence="2" type="ORF">CYCCA115_LOCUS4596</name>
</gene>
<feature type="compositionally biased region" description="Low complexity" evidence="1">
    <location>
        <begin position="40"/>
        <end position="53"/>
    </location>
</feature>
<feature type="region of interest" description="Disordered" evidence="1">
    <location>
        <begin position="160"/>
        <end position="187"/>
    </location>
</feature>
<feature type="compositionally biased region" description="Basic residues" evidence="1">
    <location>
        <begin position="693"/>
        <end position="708"/>
    </location>
</feature>
<dbReference type="Proteomes" id="UP001295423">
    <property type="component" value="Unassembled WGS sequence"/>
</dbReference>
<feature type="region of interest" description="Disordered" evidence="1">
    <location>
        <begin position="729"/>
        <end position="755"/>
    </location>
</feature>
<proteinExistence type="predicted"/>
<name>A0AAD2CIH0_9STRA</name>
<protein>
    <recommendedName>
        <fullName evidence="4">PDZ domain-containing protein</fullName>
    </recommendedName>
</protein>
<feature type="compositionally biased region" description="Low complexity" evidence="1">
    <location>
        <begin position="683"/>
        <end position="692"/>
    </location>
</feature>
<feature type="compositionally biased region" description="Polar residues" evidence="1">
    <location>
        <begin position="54"/>
        <end position="64"/>
    </location>
</feature>
<evidence type="ECO:0000313" key="3">
    <source>
        <dbReference type="Proteomes" id="UP001295423"/>
    </source>
</evidence>
<accession>A0AAD2CIH0</accession>
<feature type="region of interest" description="Disordered" evidence="1">
    <location>
        <begin position="673"/>
        <end position="715"/>
    </location>
</feature>
<evidence type="ECO:0008006" key="4">
    <source>
        <dbReference type="Google" id="ProtNLM"/>
    </source>
</evidence>
<evidence type="ECO:0000313" key="2">
    <source>
        <dbReference type="EMBL" id="CAJ1935260.1"/>
    </source>
</evidence>